<proteinExistence type="predicted"/>
<gene>
    <name evidence="1" type="ORF">HZH66_005753</name>
</gene>
<protein>
    <submittedName>
        <fullName evidence="1">Uncharacterized protein</fullName>
    </submittedName>
</protein>
<reference evidence="1" key="1">
    <citation type="journal article" date="2020" name="G3 (Bethesda)">
        <title>High-Quality Assemblies for Three Invasive Social Wasps from the &lt;i&gt;Vespula&lt;/i&gt; Genus.</title>
        <authorList>
            <person name="Harrop T.W.R."/>
            <person name="Guhlin J."/>
            <person name="McLaughlin G.M."/>
            <person name="Permina E."/>
            <person name="Stockwell P."/>
            <person name="Gilligan J."/>
            <person name="Le Lec M.F."/>
            <person name="Gruber M.A.M."/>
            <person name="Quinn O."/>
            <person name="Lovegrove M."/>
            <person name="Duncan E.J."/>
            <person name="Remnant E.J."/>
            <person name="Van Eeckhoven J."/>
            <person name="Graham B."/>
            <person name="Knapp R.A."/>
            <person name="Langford K.W."/>
            <person name="Kronenberg Z."/>
            <person name="Press M.O."/>
            <person name="Eacker S.M."/>
            <person name="Wilson-Rankin E.E."/>
            <person name="Purcell J."/>
            <person name="Lester P.J."/>
            <person name="Dearden P.K."/>
        </authorList>
    </citation>
    <scope>NUCLEOTIDE SEQUENCE</scope>
    <source>
        <strain evidence="1">Marl-1</strain>
    </source>
</reference>
<accession>A0A834K508</accession>
<keyword evidence="2" id="KW-1185">Reference proteome</keyword>
<sequence length="81" mass="9209">MQESLILVSKRATTRWPTSSSICLSILPYVACTDAIVRQRSCLIDDVLNGAAVKRRQYSRDLEKGWKMVRQAEFPVARPKV</sequence>
<dbReference type="AlphaFoldDB" id="A0A834K508"/>
<comment type="caution">
    <text evidence="1">The sequence shown here is derived from an EMBL/GenBank/DDBJ whole genome shotgun (WGS) entry which is preliminary data.</text>
</comment>
<name>A0A834K508_VESVU</name>
<evidence type="ECO:0000313" key="1">
    <source>
        <dbReference type="EMBL" id="KAF7400569.1"/>
    </source>
</evidence>
<evidence type="ECO:0000313" key="2">
    <source>
        <dbReference type="Proteomes" id="UP000614350"/>
    </source>
</evidence>
<dbReference type="EMBL" id="JACSEA010000005">
    <property type="protein sequence ID" value="KAF7400569.1"/>
    <property type="molecule type" value="Genomic_DNA"/>
</dbReference>
<dbReference type="Proteomes" id="UP000614350">
    <property type="component" value="Unassembled WGS sequence"/>
</dbReference>
<organism evidence="1 2">
    <name type="scientific">Vespula vulgaris</name>
    <name type="common">Yellow jacket</name>
    <name type="synonym">Wasp</name>
    <dbReference type="NCBI Taxonomy" id="7454"/>
    <lineage>
        <taxon>Eukaryota</taxon>
        <taxon>Metazoa</taxon>
        <taxon>Ecdysozoa</taxon>
        <taxon>Arthropoda</taxon>
        <taxon>Hexapoda</taxon>
        <taxon>Insecta</taxon>
        <taxon>Pterygota</taxon>
        <taxon>Neoptera</taxon>
        <taxon>Endopterygota</taxon>
        <taxon>Hymenoptera</taxon>
        <taxon>Apocrita</taxon>
        <taxon>Aculeata</taxon>
        <taxon>Vespoidea</taxon>
        <taxon>Vespidae</taxon>
        <taxon>Vespinae</taxon>
        <taxon>Vespula</taxon>
    </lineage>
</organism>